<evidence type="ECO:0008006" key="3">
    <source>
        <dbReference type="Google" id="ProtNLM"/>
    </source>
</evidence>
<dbReference type="Proteomes" id="UP000257109">
    <property type="component" value="Unassembled WGS sequence"/>
</dbReference>
<evidence type="ECO:0000313" key="1">
    <source>
        <dbReference type="EMBL" id="RDX62791.1"/>
    </source>
</evidence>
<proteinExistence type="predicted"/>
<dbReference type="AlphaFoldDB" id="A0A371E9U2"/>
<gene>
    <name evidence="1" type="ORF">CR513_58839</name>
</gene>
<sequence>MENVPYAYAIESLMFVQVCTHPDIIFVISDTKEHFLIYKRYDHLKTFTTTSTMEAKYVAYCDAICQAMWLKKFTFEFHLVDSIPKPLTIYCDNFLCISPNE</sequence>
<keyword evidence="2" id="KW-1185">Reference proteome</keyword>
<organism evidence="1 2">
    <name type="scientific">Mucuna pruriens</name>
    <name type="common">Velvet bean</name>
    <name type="synonym">Dolichos pruriens</name>
    <dbReference type="NCBI Taxonomy" id="157652"/>
    <lineage>
        <taxon>Eukaryota</taxon>
        <taxon>Viridiplantae</taxon>
        <taxon>Streptophyta</taxon>
        <taxon>Embryophyta</taxon>
        <taxon>Tracheophyta</taxon>
        <taxon>Spermatophyta</taxon>
        <taxon>Magnoliopsida</taxon>
        <taxon>eudicotyledons</taxon>
        <taxon>Gunneridae</taxon>
        <taxon>Pentapetalae</taxon>
        <taxon>rosids</taxon>
        <taxon>fabids</taxon>
        <taxon>Fabales</taxon>
        <taxon>Fabaceae</taxon>
        <taxon>Papilionoideae</taxon>
        <taxon>50 kb inversion clade</taxon>
        <taxon>NPAAA clade</taxon>
        <taxon>indigoferoid/millettioid clade</taxon>
        <taxon>Phaseoleae</taxon>
        <taxon>Mucuna</taxon>
    </lineage>
</organism>
<comment type="caution">
    <text evidence="1">The sequence shown here is derived from an EMBL/GenBank/DDBJ whole genome shotgun (WGS) entry which is preliminary data.</text>
</comment>
<evidence type="ECO:0000313" key="2">
    <source>
        <dbReference type="Proteomes" id="UP000257109"/>
    </source>
</evidence>
<dbReference type="EMBL" id="QJKJ01015275">
    <property type="protein sequence ID" value="RDX62791.1"/>
    <property type="molecule type" value="Genomic_DNA"/>
</dbReference>
<reference evidence="1" key="1">
    <citation type="submission" date="2018-05" db="EMBL/GenBank/DDBJ databases">
        <title>Draft genome of Mucuna pruriens seed.</title>
        <authorList>
            <person name="Nnadi N.E."/>
            <person name="Vos R."/>
            <person name="Hasami M.H."/>
            <person name="Devisetty U.K."/>
            <person name="Aguiy J.C."/>
        </authorList>
    </citation>
    <scope>NUCLEOTIDE SEQUENCE [LARGE SCALE GENOMIC DNA]</scope>
    <source>
        <strain evidence="1">JCA_2017</strain>
    </source>
</reference>
<accession>A0A371E9U2</accession>
<protein>
    <recommendedName>
        <fullName evidence="3">Copia protein</fullName>
    </recommendedName>
</protein>
<name>A0A371E9U2_MUCPR</name>
<feature type="non-terminal residue" evidence="1">
    <location>
        <position position="1"/>
    </location>
</feature>